<dbReference type="GO" id="GO:0030245">
    <property type="term" value="P:cellulose catabolic process"/>
    <property type="evidence" value="ECO:0007669"/>
    <property type="project" value="UniProtKB-KW"/>
</dbReference>
<accession>A0A392P7A5</accession>
<name>A0A392P7A5_9FABA</name>
<comment type="caution">
    <text evidence="10">The sequence shown here is derived from an EMBL/GenBank/DDBJ whole genome shotgun (WGS) entry which is preliminary data.</text>
</comment>
<evidence type="ECO:0000259" key="9">
    <source>
        <dbReference type="Pfam" id="PF00759"/>
    </source>
</evidence>
<proteinExistence type="inferred from homology"/>
<comment type="catalytic activity">
    <reaction evidence="1">
        <text>Endohydrolysis of (1-&gt;4)-beta-D-glucosidic linkages in cellulose, lichenin and cereal beta-D-glucans.</text>
        <dbReference type="EC" id="3.2.1.4"/>
    </reaction>
</comment>
<dbReference type="Proteomes" id="UP000265520">
    <property type="component" value="Unassembled WGS sequence"/>
</dbReference>
<keyword evidence="7" id="KW-0326">Glycosidase</keyword>
<dbReference type="EC" id="3.2.1.4" evidence="3"/>
<dbReference type="InterPro" id="IPR012341">
    <property type="entry name" value="6hp_glycosidase-like_sf"/>
</dbReference>
<dbReference type="AlphaFoldDB" id="A0A392P7A5"/>
<evidence type="ECO:0000256" key="7">
    <source>
        <dbReference type="ARBA" id="ARBA00023295"/>
    </source>
</evidence>
<dbReference type="InterPro" id="IPR001701">
    <property type="entry name" value="Glyco_hydro_9"/>
</dbReference>
<evidence type="ECO:0000256" key="4">
    <source>
        <dbReference type="ARBA" id="ARBA00022801"/>
    </source>
</evidence>
<dbReference type="SUPFAM" id="SSF48208">
    <property type="entry name" value="Six-hairpin glycosidases"/>
    <property type="match status" value="1"/>
</dbReference>
<dbReference type="PANTHER" id="PTHR22298">
    <property type="entry name" value="ENDO-1,4-BETA-GLUCANASE"/>
    <property type="match status" value="1"/>
</dbReference>
<sequence length="69" mass="7641">MVMTLVLVHLGGSVPSSFNYGDALDKSLMFFEAQRSGKLPLQQQRIKWRGDSGLKDGIQQGVSTLLKFN</sequence>
<evidence type="ECO:0000256" key="6">
    <source>
        <dbReference type="ARBA" id="ARBA00023277"/>
    </source>
</evidence>
<keyword evidence="4" id="KW-0378">Hydrolase</keyword>
<keyword evidence="6" id="KW-0119">Carbohydrate metabolism</keyword>
<dbReference type="Pfam" id="PF00759">
    <property type="entry name" value="Glyco_hydro_9"/>
    <property type="match status" value="1"/>
</dbReference>
<keyword evidence="11" id="KW-1185">Reference proteome</keyword>
<keyword evidence="5" id="KW-0136">Cellulose degradation</keyword>
<evidence type="ECO:0000256" key="3">
    <source>
        <dbReference type="ARBA" id="ARBA00012601"/>
    </source>
</evidence>
<keyword evidence="8" id="KW-0624">Polysaccharide degradation</keyword>
<evidence type="ECO:0000313" key="10">
    <source>
        <dbReference type="EMBL" id="MCI07981.1"/>
    </source>
</evidence>
<evidence type="ECO:0000256" key="5">
    <source>
        <dbReference type="ARBA" id="ARBA00023001"/>
    </source>
</evidence>
<dbReference type="EMBL" id="LXQA010067334">
    <property type="protein sequence ID" value="MCI07981.1"/>
    <property type="molecule type" value="Genomic_DNA"/>
</dbReference>
<evidence type="ECO:0000313" key="11">
    <source>
        <dbReference type="Proteomes" id="UP000265520"/>
    </source>
</evidence>
<dbReference type="Gene3D" id="1.50.10.10">
    <property type="match status" value="1"/>
</dbReference>
<reference evidence="10 11" key="1">
    <citation type="journal article" date="2018" name="Front. Plant Sci.">
        <title>Red Clover (Trifolium pratense) and Zigzag Clover (T. medium) - A Picture of Genomic Similarities and Differences.</title>
        <authorList>
            <person name="Dluhosova J."/>
            <person name="Istvanek J."/>
            <person name="Nedelnik J."/>
            <person name="Repkova J."/>
        </authorList>
    </citation>
    <scope>NUCLEOTIDE SEQUENCE [LARGE SCALE GENOMIC DNA]</scope>
    <source>
        <strain evidence="11">cv. 10/8</strain>
        <tissue evidence="10">Leaf</tissue>
    </source>
</reference>
<evidence type="ECO:0000256" key="2">
    <source>
        <dbReference type="ARBA" id="ARBA00007072"/>
    </source>
</evidence>
<feature type="domain" description="Glycoside hydrolase family 9" evidence="9">
    <location>
        <begin position="20"/>
        <end position="58"/>
    </location>
</feature>
<organism evidence="10 11">
    <name type="scientific">Trifolium medium</name>
    <dbReference type="NCBI Taxonomy" id="97028"/>
    <lineage>
        <taxon>Eukaryota</taxon>
        <taxon>Viridiplantae</taxon>
        <taxon>Streptophyta</taxon>
        <taxon>Embryophyta</taxon>
        <taxon>Tracheophyta</taxon>
        <taxon>Spermatophyta</taxon>
        <taxon>Magnoliopsida</taxon>
        <taxon>eudicotyledons</taxon>
        <taxon>Gunneridae</taxon>
        <taxon>Pentapetalae</taxon>
        <taxon>rosids</taxon>
        <taxon>fabids</taxon>
        <taxon>Fabales</taxon>
        <taxon>Fabaceae</taxon>
        <taxon>Papilionoideae</taxon>
        <taxon>50 kb inversion clade</taxon>
        <taxon>NPAAA clade</taxon>
        <taxon>Hologalegina</taxon>
        <taxon>IRL clade</taxon>
        <taxon>Trifolieae</taxon>
        <taxon>Trifolium</taxon>
    </lineage>
</organism>
<comment type="similarity">
    <text evidence="2">Belongs to the glycosyl hydrolase 9 (cellulase E) family.</text>
</comment>
<evidence type="ECO:0000256" key="1">
    <source>
        <dbReference type="ARBA" id="ARBA00000966"/>
    </source>
</evidence>
<protein>
    <recommendedName>
        <fullName evidence="3">cellulase</fullName>
        <ecNumber evidence="3">3.2.1.4</ecNumber>
    </recommendedName>
</protein>
<dbReference type="InterPro" id="IPR008928">
    <property type="entry name" value="6-hairpin_glycosidase_sf"/>
</dbReference>
<dbReference type="GO" id="GO:0008810">
    <property type="term" value="F:cellulase activity"/>
    <property type="evidence" value="ECO:0007669"/>
    <property type="project" value="UniProtKB-EC"/>
</dbReference>
<evidence type="ECO:0000256" key="8">
    <source>
        <dbReference type="ARBA" id="ARBA00023326"/>
    </source>
</evidence>